<evidence type="ECO:0000313" key="2">
    <source>
        <dbReference type="EMBL" id="KIV97885.1"/>
    </source>
</evidence>
<dbReference type="VEuPathDB" id="FungiDB:PV10_01585"/>
<keyword evidence="3" id="KW-1185">Reference proteome</keyword>
<feature type="chain" id="PRO_5002236352" evidence="1">
    <location>
        <begin position="19"/>
        <end position="283"/>
    </location>
</feature>
<dbReference type="Proteomes" id="UP000054302">
    <property type="component" value="Unassembled WGS sequence"/>
</dbReference>
<dbReference type="GeneID" id="27319430"/>
<reference evidence="2 3" key="1">
    <citation type="submission" date="2015-01" db="EMBL/GenBank/DDBJ databases">
        <title>The Genome Sequence of Exophiala mesophila CBS40295.</title>
        <authorList>
            <consortium name="The Broad Institute Genomics Platform"/>
            <person name="Cuomo C."/>
            <person name="de Hoog S."/>
            <person name="Gorbushina A."/>
            <person name="Stielow B."/>
            <person name="Teixiera M."/>
            <person name="Abouelleil A."/>
            <person name="Chapman S.B."/>
            <person name="Priest M."/>
            <person name="Young S.K."/>
            <person name="Wortman J."/>
            <person name="Nusbaum C."/>
            <person name="Birren B."/>
        </authorList>
    </citation>
    <scope>NUCLEOTIDE SEQUENCE [LARGE SCALE GENOMIC DNA]</scope>
    <source>
        <strain evidence="2 3">CBS 40295</strain>
    </source>
</reference>
<dbReference type="AlphaFoldDB" id="A0A0D1X7P4"/>
<evidence type="ECO:0000256" key="1">
    <source>
        <dbReference type="SAM" id="SignalP"/>
    </source>
</evidence>
<dbReference type="RefSeq" id="XP_016229459.1">
    <property type="nucleotide sequence ID" value="XM_016365810.1"/>
</dbReference>
<name>A0A0D1X7P4_EXOME</name>
<sequence length="283" mass="30860">MRLTALLSIFLFYSSVLSGRVGDDPDTTVHSTTTLHSTVTVGHYNGPTSRPWAFPLAGGGPKWQWRGSHGFGSSNHAVGVRQRDGSSHDHDGEHKVVEIQDFEAQPVSNAARSNYRPAPFFGLLTSLVKTTFGASVPDANSCSEGDEVANPAARADLVKRSEHVTRKYHHHHHNNTAISLRPHRMFSMLAPWLSVGTASRHMPDPRTENGGLKVKNREVADHEASENGHYVGQNDHAVKGVVDVPCIKVERDVDAEQSKNANEALGLGSALVSAWEKAKEIWS</sequence>
<dbReference type="EMBL" id="KN847520">
    <property type="protein sequence ID" value="KIV97885.1"/>
    <property type="molecule type" value="Genomic_DNA"/>
</dbReference>
<dbReference type="HOGENOM" id="CLU_983632_0_0_1"/>
<proteinExistence type="predicted"/>
<evidence type="ECO:0000313" key="3">
    <source>
        <dbReference type="Proteomes" id="UP000054302"/>
    </source>
</evidence>
<protein>
    <submittedName>
        <fullName evidence="2">Uncharacterized protein</fullName>
    </submittedName>
</protein>
<accession>A0A0D1X7P4</accession>
<organism evidence="2 3">
    <name type="scientific">Exophiala mesophila</name>
    <name type="common">Black yeast-like fungus</name>
    <dbReference type="NCBI Taxonomy" id="212818"/>
    <lineage>
        <taxon>Eukaryota</taxon>
        <taxon>Fungi</taxon>
        <taxon>Dikarya</taxon>
        <taxon>Ascomycota</taxon>
        <taxon>Pezizomycotina</taxon>
        <taxon>Eurotiomycetes</taxon>
        <taxon>Chaetothyriomycetidae</taxon>
        <taxon>Chaetothyriales</taxon>
        <taxon>Herpotrichiellaceae</taxon>
        <taxon>Exophiala</taxon>
    </lineage>
</organism>
<gene>
    <name evidence="2" type="ORF">PV10_01585</name>
</gene>
<keyword evidence="1" id="KW-0732">Signal</keyword>
<dbReference type="OrthoDB" id="10319438at2759"/>
<feature type="signal peptide" evidence="1">
    <location>
        <begin position="1"/>
        <end position="18"/>
    </location>
</feature>